<evidence type="ECO:0000256" key="1">
    <source>
        <dbReference type="SAM" id="MobiDB-lite"/>
    </source>
</evidence>
<organism evidence="2">
    <name type="scientific">freshwater metagenome</name>
    <dbReference type="NCBI Taxonomy" id="449393"/>
    <lineage>
        <taxon>unclassified sequences</taxon>
        <taxon>metagenomes</taxon>
        <taxon>ecological metagenomes</taxon>
    </lineage>
</organism>
<evidence type="ECO:0000313" key="2">
    <source>
        <dbReference type="EMBL" id="CAB5120092.1"/>
    </source>
</evidence>
<name>A0A6J7VTW4_9ZZZZ</name>
<dbReference type="EMBL" id="CAFBRX010000050">
    <property type="protein sequence ID" value="CAB5120092.1"/>
    <property type="molecule type" value="Genomic_DNA"/>
</dbReference>
<reference evidence="2" key="1">
    <citation type="submission" date="2020-05" db="EMBL/GenBank/DDBJ databases">
        <authorList>
            <person name="Chiriac C."/>
            <person name="Salcher M."/>
            <person name="Ghai R."/>
            <person name="Kavagutti S V."/>
        </authorList>
    </citation>
    <scope>NUCLEOTIDE SEQUENCE</scope>
</reference>
<protein>
    <submittedName>
        <fullName evidence="2">Unannotated protein</fullName>
    </submittedName>
</protein>
<dbReference type="AlphaFoldDB" id="A0A6J7VTW4"/>
<proteinExistence type="predicted"/>
<feature type="region of interest" description="Disordered" evidence="1">
    <location>
        <begin position="216"/>
        <end position="276"/>
    </location>
</feature>
<accession>A0A6J7VTW4</accession>
<gene>
    <name evidence="2" type="ORF">UFOPK4422_00634</name>
</gene>
<sequence>MKISSSCKMFAIVALLAAGVGLSTTSVSARAPQAQSATSKQYTVKASIVGANNKTVLLVAKTGRVLASKKITSNTSTAVTLTTPSKPKITTLAGATLQLVSSTSGDYFGPILLGWYGSSRTSASKVYTKFSSSAPTTIDLKTITIVNNGPSSTKQGYGYTAKNTASTTIDTASASATKAASGKPKGVGNYGKAKTTSASSLFVTGNRSPMFCPPTCPGPPAEGGGGGAKVDVDDLDGGDADDDGIPNAFDVNDDGDAKVDSADSDTPEPNVTGSSTDAATCEAAASFHIFTNYKATAPNFADTLNFYGTGSHAATDASIFTQVAASMSMVFSPITQVCGETVTKMEIKGVGVSYAPTDYAEVTAGGTGDIQWQIGAGTINNVAATGFTAQTFTTRASLPSGQDTFIQRVTTTSGKVYEFTATAGFVFVTHPMLQGYCVKTTTDTTSCVSGSDFTQINYAASSIPTISVGSTQTLLLRMYRPQRFAIDGEAPGFYNLGGFKYTPDMPNPPGGRTDGNNFGKCDGATYPDGEMTTDTLANSSDSAVTSTLQVSWNLKACFDDKDGKSWSTGTVTIDIQVESPGPGGNSAQKLFLTLT</sequence>
<feature type="compositionally biased region" description="Acidic residues" evidence="1">
    <location>
        <begin position="233"/>
        <end position="244"/>
    </location>
</feature>
<feature type="compositionally biased region" description="Polar residues" evidence="1">
    <location>
        <begin position="267"/>
        <end position="276"/>
    </location>
</feature>